<reference evidence="2 3" key="1">
    <citation type="submission" date="2018-01" db="EMBL/GenBank/DDBJ databases">
        <title>Denitrification phenotypes of diverse strains of Pseudomonas stutzeri.</title>
        <authorList>
            <person name="Milligan D.A."/>
            <person name="Bergaust L."/>
            <person name="Bakken L.R."/>
            <person name="Frostegard A."/>
        </authorList>
    </citation>
    <scope>NUCLEOTIDE SEQUENCE [LARGE SCALE GENOMIC DNA]</scope>
    <source>
        <strain evidence="2 3">24a75</strain>
    </source>
</reference>
<evidence type="ECO:0000313" key="2">
    <source>
        <dbReference type="EMBL" id="PNG10172.1"/>
    </source>
</evidence>
<organism evidence="2 3">
    <name type="scientific">Stutzerimonas stutzeri</name>
    <name type="common">Pseudomonas stutzeri</name>
    <dbReference type="NCBI Taxonomy" id="316"/>
    <lineage>
        <taxon>Bacteria</taxon>
        <taxon>Pseudomonadati</taxon>
        <taxon>Pseudomonadota</taxon>
        <taxon>Gammaproteobacteria</taxon>
        <taxon>Pseudomonadales</taxon>
        <taxon>Pseudomonadaceae</taxon>
        <taxon>Stutzerimonas</taxon>
    </lineage>
</organism>
<dbReference type="AlphaFoldDB" id="A0A2N8T639"/>
<dbReference type="EMBL" id="POUT01000003">
    <property type="protein sequence ID" value="PNG10172.1"/>
    <property type="molecule type" value="Genomic_DNA"/>
</dbReference>
<keyword evidence="1" id="KW-0472">Membrane</keyword>
<comment type="caution">
    <text evidence="2">The sequence shown here is derived from an EMBL/GenBank/DDBJ whole genome shotgun (WGS) entry which is preliminary data.</text>
</comment>
<dbReference type="InterPro" id="IPR021218">
    <property type="entry name" value="DUF2784"/>
</dbReference>
<feature type="transmembrane region" description="Helical" evidence="1">
    <location>
        <begin position="12"/>
        <end position="34"/>
    </location>
</feature>
<dbReference type="PROSITE" id="PS51257">
    <property type="entry name" value="PROKAR_LIPOPROTEIN"/>
    <property type="match status" value="1"/>
</dbReference>
<protein>
    <submittedName>
        <fullName evidence="2">DUF2784 domain-containing protein</fullName>
    </submittedName>
</protein>
<feature type="transmembrane region" description="Helical" evidence="1">
    <location>
        <begin position="97"/>
        <end position="115"/>
    </location>
</feature>
<proteinExistence type="predicted"/>
<evidence type="ECO:0000313" key="3">
    <source>
        <dbReference type="Proteomes" id="UP000236023"/>
    </source>
</evidence>
<keyword evidence="1" id="KW-1133">Transmembrane helix</keyword>
<keyword evidence="1" id="KW-0812">Transmembrane</keyword>
<dbReference type="Pfam" id="PF10861">
    <property type="entry name" value="DUF2784"/>
    <property type="match status" value="1"/>
</dbReference>
<dbReference type="RefSeq" id="WP_102893949.1">
    <property type="nucleotide sequence ID" value="NZ_JAMOHU010000023.1"/>
</dbReference>
<accession>A0A2N8T639</accession>
<evidence type="ECO:0000256" key="1">
    <source>
        <dbReference type="SAM" id="Phobius"/>
    </source>
</evidence>
<sequence>MLYRLGADALLVLHLGFVLFALFGGLLVACRRWLLSLHLPAVGWAIYVQLADRGCPLTGWEQALRIRAGEVGYSGGFIEHYLLPIIYPHWLTLPLQYVLAAVVVAINLLVYGWLWHRRRVSR</sequence>
<dbReference type="Proteomes" id="UP000236023">
    <property type="component" value="Unassembled WGS sequence"/>
</dbReference>
<gene>
    <name evidence="2" type="ORF">CXK94_08255</name>
</gene>
<name>A0A2N8T639_STUST</name>